<dbReference type="AlphaFoldDB" id="A0A5Q2MY78"/>
<dbReference type="KEGG" id="hcv:FTV88_0703"/>
<dbReference type="GO" id="GO:0003723">
    <property type="term" value="F:RNA binding"/>
    <property type="evidence" value="ECO:0007669"/>
    <property type="project" value="UniProtKB-UniRule"/>
</dbReference>
<feature type="binding site" evidence="13">
    <location>
        <position position="105"/>
    </location>
    <ligand>
        <name>Ca(2+)</name>
        <dbReference type="ChEBI" id="CHEBI:29108"/>
    </ligand>
</feature>
<dbReference type="InterPro" id="IPR036866">
    <property type="entry name" value="RibonucZ/Hydroxyglut_hydro"/>
</dbReference>
<dbReference type="InterPro" id="IPR041636">
    <property type="entry name" value="RNase_J_C"/>
</dbReference>
<organism evidence="16 17">
    <name type="scientific">Heliorestis convoluta</name>
    <dbReference type="NCBI Taxonomy" id="356322"/>
    <lineage>
        <taxon>Bacteria</taxon>
        <taxon>Bacillati</taxon>
        <taxon>Bacillota</taxon>
        <taxon>Clostridia</taxon>
        <taxon>Eubacteriales</taxon>
        <taxon>Heliobacteriaceae</taxon>
        <taxon>Heliorestis</taxon>
    </lineage>
</organism>
<evidence type="ECO:0000256" key="10">
    <source>
        <dbReference type="HAMAP-Rule" id="MF_01491"/>
    </source>
</evidence>
<dbReference type="GO" id="GO:0004534">
    <property type="term" value="F:5'-3' RNA exonuclease activity"/>
    <property type="evidence" value="ECO:0007669"/>
    <property type="project" value="UniProtKB-UniRule"/>
</dbReference>
<feature type="compositionally biased region" description="Basic residues" evidence="14">
    <location>
        <begin position="40"/>
        <end position="53"/>
    </location>
</feature>
<evidence type="ECO:0000256" key="3">
    <source>
        <dbReference type="ARBA" id="ARBA00022722"/>
    </source>
</evidence>
<evidence type="ECO:0000256" key="11">
    <source>
        <dbReference type="PIRSR" id="PIRSR004803-1"/>
    </source>
</evidence>
<dbReference type="PANTHER" id="PTHR43694:SF1">
    <property type="entry name" value="RIBONUCLEASE J"/>
    <property type="match status" value="1"/>
</dbReference>
<evidence type="ECO:0000256" key="2">
    <source>
        <dbReference type="ARBA" id="ARBA00022490"/>
    </source>
</evidence>
<keyword evidence="4 13" id="KW-0479">Metal-binding</keyword>
<dbReference type="GO" id="GO:0008270">
    <property type="term" value="F:zinc ion binding"/>
    <property type="evidence" value="ECO:0007669"/>
    <property type="project" value="InterPro"/>
</dbReference>
<dbReference type="Pfam" id="PF00753">
    <property type="entry name" value="Lactamase_B"/>
    <property type="match status" value="1"/>
</dbReference>
<evidence type="ECO:0000313" key="16">
    <source>
        <dbReference type="EMBL" id="QGG46881.1"/>
    </source>
</evidence>
<dbReference type="HAMAP" id="MF_01491">
    <property type="entry name" value="RNase_J_bact"/>
    <property type="match status" value="1"/>
</dbReference>
<comment type="subcellular location">
    <subcellularLocation>
        <location evidence="1 10">Cytoplasm</location>
    </subcellularLocation>
</comment>
<dbReference type="SMART" id="SM00849">
    <property type="entry name" value="Lactamase_B"/>
    <property type="match status" value="1"/>
</dbReference>
<feature type="region of interest" description="Disordered" evidence="14">
    <location>
        <begin position="1"/>
        <end position="64"/>
    </location>
</feature>
<dbReference type="GO" id="GO:0005737">
    <property type="term" value="C:cytoplasm"/>
    <property type="evidence" value="ECO:0007669"/>
    <property type="project" value="UniProtKB-SubCell"/>
</dbReference>
<dbReference type="Proteomes" id="UP000366051">
    <property type="component" value="Chromosome"/>
</dbReference>
<comment type="subunit">
    <text evidence="10">Homodimer, may be a subunit of the RNA degradosome.</text>
</comment>
<gene>
    <name evidence="10" type="primary">rnj</name>
    <name evidence="16" type="ORF">FTV88_0703</name>
</gene>
<dbReference type="InterPro" id="IPR004613">
    <property type="entry name" value="RNase_J"/>
</dbReference>
<dbReference type="InterPro" id="IPR042173">
    <property type="entry name" value="RNase_J_2"/>
</dbReference>
<protein>
    <recommendedName>
        <fullName evidence="10">Ribonuclease J</fullName>
        <shortName evidence="10">RNase J</shortName>
        <ecNumber evidence="10">3.1.-.-</ecNumber>
    </recommendedName>
</protein>
<dbReference type="InterPro" id="IPR030854">
    <property type="entry name" value="RNase_J_bac"/>
</dbReference>
<keyword evidence="2 10" id="KW-0963">Cytoplasm</keyword>
<dbReference type="SUPFAM" id="SSF56281">
    <property type="entry name" value="Metallo-hydrolase/oxidoreductase"/>
    <property type="match status" value="1"/>
</dbReference>
<dbReference type="Gene3D" id="3.10.20.580">
    <property type="match status" value="1"/>
</dbReference>
<dbReference type="NCBIfam" id="TIGR00649">
    <property type="entry name" value="MG423"/>
    <property type="match status" value="1"/>
</dbReference>
<dbReference type="GO" id="GO:0006364">
    <property type="term" value="P:rRNA processing"/>
    <property type="evidence" value="ECO:0007669"/>
    <property type="project" value="UniProtKB-UniRule"/>
</dbReference>
<feature type="binding site" evidence="13">
    <location>
        <position position="135"/>
    </location>
    <ligand>
        <name>Zn(2+)</name>
        <dbReference type="ChEBI" id="CHEBI:29105"/>
        <label>1</label>
        <note>catalytic</note>
    </ligand>
</feature>
<comment type="similarity">
    <text evidence="10">Belongs to the metallo-beta-lactamase superfamily. RNA-metabolizing metallo-beta-lactamase-like family. Bacterial RNase J subfamily.</text>
</comment>
<keyword evidence="9 10" id="KW-0694">RNA-binding</keyword>
<evidence type="ECO:0000256" key="5">
    <source>
        <dbReference type="ARBA" id="ARBA00022759"/>
    </source>
</evidence>
<evidence type="ECO:0000259" key="15">
    <source>
        <dbReference type="SMART" id="SM00849"/>
    </source>
</evidence>
<feature type="binding site" evidence="13">
    <location>
        <position position="130"/>
    </location>
    <ligand>
        <name>Zn(2+)</name>
        <dbReference type="ChEBI" id="CHEBI:29105"/>
        <label>1</label>
        <note>catalytic</note>
    </ligand>
</feature>
<dbReference type="Pfam" id="PF22505">
    <property type="entry name" value="RNase_J_b_CASP"/>
    <property type="match status" value="1"/>
</dbReference>
<dbReference type="CDD" id="cd07714">
    <property type="entry name" value="RNaseJ_MBL-fold"/>
    <property type="match status" value="1"/>
</dbReference>
<reference evidence="17" key="1">
    <citation type="submission" date="2019-11" db="EMBL/GenBank/DDBJ databases">
        <title>Genome sequence of Heliorestis convoluta strain HH, an alkaliphilic and minimalistic phototrophic bacterium from a soda lake in Egypt.</title>
        <authorList>
            <person name="Dewey E.D."/>
            <person name="Stokes L.M."/>
            <person name="Burchell B.M."/>
            <person name="Shaffer K.N."/>
            <person name="Huntington A.M."/>
            <person name="Baker J.M."/>
            <person name="Nadendla S."/>
            <person name="Giglio M.G."/>
            <person name="Touchman J.W."/>
            <person name="Blankenship R.E."/>
            <person name="Madigan M.T."/>
            <person name="Sattley W.M."/>
        </authorList>
    </citation>
    <scope>NUCLEOTIDE SEQUENCE [LARGE SCALE GENOMIC DNA]</scope>
    <source>
        <strain evidence="17">HH</strain>
    </source>
</reference>
<keyword evidence="5 10" id="KW-0255">Endonuclease</keyword>
<evidence type="ECO:0000256" key="13">
    <source>
        <dbReference type="PIRSR" id="PIRSR004803-3"/>
    </source>
</evidence>
<dbReference type="Pfam" id="PF17770">
    <property type="entry name" value="RNase_J_C"/>
    <property type="match status" value="1"/>
</dbReference>
<keyword evidence="7 13" id="KW-0862">Zinc</keyword>
<feature type="domain" description="Metallo-beta-lactamase" evidence="15">
    <location>
        <begin position="77"/>
        <end position="272"/>
    </location>
</feature>
<dbReference type="Gene3D" id="3.60.15.10">
    <property type="entry name" value="Ribonuclease Z/Hydroxyacylglutathione hydrolase-like"/>
    <property type="match status" value="1"/>
</dbReference>
<feature type="binding site" evidence="13">
    <location>
        <position position="198"/>
    </location>
    <ligand>
        <name>Zn(2+)</name>
        <dbReference type="ChEBI" id="CHEBI:29105"/>
        <label>1</label>
        <note>catalytic</note>
    </ligand>
</feature>
<evidence type="ECO:0000256" key="6">
    <source>
        <dbReference type="ARBA" id="ARBA00022801"/>
    </source>
</evidence>
<dbReference type="FunFam" id="3.10.20.580:FF:000001">
    <property type="entry name" value="Ribonuclease J"/>
    <property type="match status" value="1"/>
</dbReference>
<dbReference type="PANTHER" id="PTHR43694">
    <property type="entry name" value="RIBONUCLEASE J"/>
    <property type="match status" value="1"/>
</dbReference>
<feature type="binding site" evidence="13">
    <location>
        <position position="447"/>
    </location>
    <ligand>
        <name>Zn(2+)</name>
        <dbReference type="ChEBI" id="CHEBI:29105"/>
        <label>1</label>
        <note>catalytic</note>
    </ligand>
</feature>
<evidence type="ECO:0000256" key="9">
    <source>
        <dbReference type="ARBA" id="ARBA00022884"/>
    </source>
</evidence>
<evidence type="ECO:0000313" key="17">
    <source>
        <dbReference type="Proteomes" id="UP000366051"/>
    </source>
</evidence>
<comment type="function">
    <text evidence="10">An RNase that has 5'-3' exonuclease and possibly endonuclease activity. Involved in maturation of rRNA and in some organisms also mRNA maturation and/or decay.</text>
</comment>
<evidence type="ECO:0000256" key="12">
    <source>
        <dbReference type="PIRSR" id="PIRSR004803-2"/>
    </source>
</evidence>
<feature type="compositionally biased region" description="Polar residues" evidence="14">
    <location>
        <begin position="20"/>
        <end position="33"/>
    </location>
</feature>
<dbReference type="InterPro" id="IPR001587">
    <property type="entry name" value="RNase_J_CS"/>
</dbReference>
<dbReference type="InterPro" id="IPR011108">
    <property type="entry name" value="RMMBL"/>
</dbReference>
<dbReference type="EMBL" id="CP045875">
    <property type="protein sequence ID" value="QGG46881.1"/>
    <property type="molecule type" value="Genomic_DNA"/>
</dbReference>
<keyword evidence="13" id="KW-0106">Calcium</keyword>
<feature type="binding site" evidence="13">
    <location>
        <position position="107"/>
    </location>
    <ligand>
        <name>Ca(2+)</name>
        <dbReference type="ChEBI" id="CHEBI:29108"/>
    </ligand>
</feature>
<feature type="binding site" evidence="13">
    <location>
        <position position="132"/>
    </location>
    <ligand>
        <name>Zn(2+)</name>
        <dbReference type="ChEBI" id="CHEBI:29105"/>
        <label>1</label>
        <note>catalytic</note>
    </ligand>
</feature>
<dbReference type="Pfam" id="PF07521">
    <property type="entry name" value="RMMBL"/>
    <property type="match status" value="1"/>
</dbReference>
<dbReference type="GO" id="GO:0004521">
    <property type="term" value="F:RNA endonuclease activity"/>
    <property type="evidence" value="ECO:0007669"/>
    <property type="project" value="UniProtKB-UniRule"/>
</dbReference>
<dbReference type="PIRSF" id="PIRSF004803">
    <property type="entry name" value="RnjA"/>
    <property type="match status" value="1"/>
</dbReference>
<feature type="binding site" evidence="13">
    <location>
        <position position="500"/>
    </location>
    <ligand>
        <name>Ca(2+)</name>
        <dbReference type="ChEBI" id="CHEBI:29108"/>
    </ligand>
</feature>
<keyword evidence="6 10" id="KW-0378">Hydrolase</keyword>
<feature type="binding site" evidence="12">
    <location>
        <begin position="289"/>
        <end position="291"/>
    </location>
    <ligand>
        <name>substrate</name>
    </ligand>
</feature>
<evidence type="ECO:0000256" key="7">
    <source>
        <dbReference type="ARBA" id="ARBA00022833"/>
    </source>
</evidence>
<dbReference type="InterPro" id="IPR055132">
    <property type="entry name" value="RNase_J_b_CASP"/>
</dbReference>
<comment type="cofactor">
    <cofactor evidence="13">
        <name>Ca(2+)</name>
        <dbReference type="ChEBI" id="CHEBI:29108"/>
    </cofactor>
    <text evidence="13">Binds 1 Ca(2+) cation per subunit. Seen in 1 crystal structure, it is not clear if it is physiologically important.</text>
</comment>
<dbReference type="EC" id="3.1.-.-" evidence="10"/>
<comment type="cofactor">
    <cofactor evidence="13">
        <name>Zn(2+)</name>
        <dbReference type="ChEBI" id="CHEBI:29105"/>
    </cofactor>
    <text evidence="13">Binds 2 Zn(2+) ions per subunit. It is not clear if Zn(2+) or Mg(2+) is physiologically important.</text>
</comment>
<evidence type="ECO:0000256" key="8">
    <source>
        <dbReference type="ARBA" id="ARBA00022839"/>
    </source>
</evidence>
<keyword evidence="8 10" id="KW-0269">Exonuclease</keyword>
<name>A0A5Q2MY78_9FIRM</name>
<feature type="binding site" evidence="13">
    <location>
        <position position="134"/>
    </location>
    <ligand>
        <name>Zn(2+)</name>
        <dbReference type="ChEBI" id="CHEBI:29105"/>
        <label>1</label>
        <note>catalytic</note>
    </ligand>
</feature>
<dbReference type="InterPro" id="IPR001279">
    <property type="entry name" value="Metallo-B-lactamas"/>
</dbReference>
<accession>A0A5Q2MY78</accession>
<evidence type="ECO:0000256" key="1">
    <source>
        <dbReference type="ARBA" id="ARBA00004496"/>
    </source>
</evidence>
<proteinExistence type="inferred from homology"/>
<feature type="active site" description="Proton donor" evidence="11">
    <location>
        <position position="252"/>
    </location>
</feature>
<feature type="active site" description="Proton acceptor" evidence="11">
    <location>
        <position position="425"/>
    </location>
</feature>
<feature type="binding site" evidence="13">
    <location>
        <position position="220"/>
    </location>
    <ligand>
        <name>Zn(2+)</name>
        <dbReference type="ChEBI" id="CHEBI:29105"/>
        <label>1</label>
        <note>catalytic</note>
    </ligand>
</feature>
<dbReference type="Gene3D" id="3.40.50.10710">
    <property type="entry name" value="Metallo-hydrolase/oxidoreductase"/>
    <property type="match status" value="1"/>
</dbReference>
<evidence type="ECO:0000256" key="4">
    <source>
        <dbReference type="ARBA" id="ARBA00022723"/>
    </source>
</evidence>
<sequence>MLTSIEEEYNNLVSLKGEAMNNSQESNQPQKGTQGPPKKTGYRPRRGKAKAPARPRMNGNGKPTVSFIPLGGVGEVGKNMSVIEYGDDIIVIDAGVKFPGEELLGIDLVIPDITYLVQNVEKIRGIFLTHGHEDHIGALPFVLKQIQVPVYGTRLTLGLVKNKLTEHGLIREAQLHEITADDVVNAGPFQLEFFRVNHSIPDGIGMAIRTPAGLIVHSGDFKLDQTPVDDKVLEFNKLARYGDEGVMLFICDSTNVERPGYTPSERTVGDTFRSVFAKTDSRIIIATFASNVHRIQQVINTAAEFNRKVAVVGRSMVTVVDVSQQLGYLNVPKGMLIELEEVDRLPDHQVTIITTGSQGEPMAALTRMATNNHRQISIREGDTVIISATPIPGNEKLVSRTIDNLFRIGADVVYKEVANVHVSGHAAQQEIKLMLNFLRPRFVIPFHGEYRHQATFAKLAQTMGIPEERCIRCNIGDRIEFNMEKAMITGTVESGSIMVDGIGVGDVGNIVLRDRHHLAHDGVVIAVVTINKEDGTILAGPDLVSRGFVFVREAGDLLGEAKSRVREALTQKTGKTTEWSILKNLIRDTLNEYFYQKTKRRPIVLPIIMEI</sequence>
<keyword evidence="10" id="KW-0698">rRNA processing</keyword>
<evidence type="ECO:0000256" key="14">
    <source>
        <dbReference type="SAM" id="MobiDB-lite"/>
    </source>
</evidence>
<keyword evidence="3 10" id="KW-0540">Nuclease</keyword>
<feature type="binding site" evidence="10 12">
    <location>
        <begin position="421"/>
        <end position="425"/>
    </location>
    <ligand>
        <name>substrate</name>
    </ligand>
</feature>
<keyword evidence="17" id="KW-1185">Reference proteome</keyword>
<dbReference type="PROSITE" id="PS01292">
    <property type="entry name" value="UPF0036"/>
    <property type="match status" value="1"/>
</dbReference>